<keyword evidence="2" id="KW-1185">Reference proteome</keyword>
<evidence type="ECO:0000313" key="1">
    <source>
        <dbReference type="EMBL" id="MBC5724554.1"/>
    </source>
</evidence>
<sequence>MKEQELRRRVMQNLLDAGCGEALAREFWRLFECGRHGEGAALLARHRCLLLERCHAEQRRIDCLDYLIYQLEYSETFRAERK</sequence>
<proteinExistence type="predicted"/>
<name>A0A923LSZ0_9FIRM</name>
<dbReference type="RefSeq" id="WP_054326896.1">
    <property type="nucleotide sequence ID" value="NZ_JACOPL010000003.1"/>
</dbReference>
<evidence type="ECO:0000313" key="2">
    <source>
        <dbReference type="Proteomes" id="UP000606499"/>
    </source>
</evidence>
<gene>
    <name evidence="1" type="ORF">H8S45_03605</name>
</gene>
<dbReference type="EMBL" id="JACOPL010000003">
    <property type="protein sequence ID" value="MBC5724554.1"/>
    <property type="molecule type" value="Genomic_DNA"/>
</dbReference>
<accession>A0A923LSZ0</accession>
<protein>
    <submittedName>
        <fullName evidence="1">Uncharacterized protein</fullName>
    </submittedName>
</protein>
<comment type="caution">
    <text evidence="1">The sequence shown here is derived from an EMBL/GenBank/DDBJ whole genome shotgun (WGS) entry which is preliminary data.</text>
</comment>
<dbReference type="AlphaFoldDB" id="A0A923LSZ0"/>
<organism evidence="1 2">
    <name type="scientific">Agathobaculum faecis</name>
    <dbReference type="NCBI Taxonomy" id="2763013"/>
    <lineage>
        <taxon>Bacteria</taxon>
        <taxon>Bacillati</taxon>
        <taxon>Bacillota</taxon>
        <taxon>Clostridia</taxon>
        <taxon>Eubacteriales</taxon>
        <taxon>Butyricicoccaceae</taxon>
        <taxon>Agathobaculum</taxon>
    </lineage>
</organism>
<reference evidence="1" key="1">
    <citation type="submission" date="2020-08" db="EMBL/GenBank/DDBJ databases">
        <title>Genome public.</title>
        <authorList>
            <person name="Liu C."/>
            <person name="Sun Q."/>
        </authorList>
    </citation>
    <scope>NUCLEOTIDE SEQUENCE</scope>
    <source>
        <strain evidence="1">NSJ-28</strain>
    </source>
</reference>
<dbReference type="Proteomes" id="UP000606499">
    <property type="component" value="Unassembled WGS sequence"/>
</dbReference>